<comment type="caution">
    <text evidence="2">The sequence shown here is derived from an EMBL/GenBank/DDBJ whole genome shotgun (WGS) entry which is preliminary data.</text>
</comment>
<dbReference type="PANTHER" id="PTHR33164:SF57">
    <property type="entry name" value="MARR-FAMILY TRANSCRIPTIONAL REGULATOR"/>
    <property type="match status" value="1"/>
</dbReference>
<reference evidence="2 3" key="1">
    <citation type="journal article" date="2019" name="Int. J. Syst. Evol. Microbiol.">
        <title>The Global Catalogue of Microorganisms (GCM) 10K type strain sequencing project: providing services to taxonomists for standard genome sequencing and annotation.</title>
        <authorList>
            <consortium name="The Broad Institute Genomics Platform"/>
            <consortium name="The Broad Institute Genome Sequencing Center for Infectious Disease"/>
            <person name="Wu L."/>
            <person name="Ma J."/>
        </authorList>
    </citation>
    <scope>NUCLEOTIDE SEQUENCE [LARGE SCALE GENOMIC DNA]</scope>
    <source>
        <strain evidence="2 3">JCM 4805</strain>
    </source>
</reference>
<dbReference type="Proteomes" id="UP001500909">
    <property type="component" value="Unassembled WGS sequence"/>
</dbReference>
<evidence type="ECO:0000259" key="1">
    <source>
        <dbReference type="PROSITE" id="PS50995"/>
    </source>
</evidence>
<dbReference type="InterPro" id="IPR000835">
    <property type="entry name" value="HTH_MarR-typ"/>
</dbReference>
<dbReference type="InterPro" id="IPR036388">
    <property type="entry name" value="WH-like_DNA-bd_sf"/>
</dbReference>
<evidence type="ECO:0000313" key="3">
    <source>
        <dbReference type="Proteomes" id="UP001500909"/>
    </source>
</evidence>
<keyword evidence="3" id="KW-1185">Reference proteome</keyword>
<protein>
    <submittedName>
        <fullName evidence="2">MarR family winged helix-turn-helix transcriptional regulator</fullName>
    </submittedName>
</protein>
<accession>A0ABN0ZXE9</accession>
<dbReference type="RefSeq" id="WP_052863177.1">
    <property type="nucleotide sequence ID" value="NZ_BAAABY010000023.1"/>
</dbReference>
<dbReference type="InterPro" id="IPR036390">
    <property type="entry name" value="WH_DNA-bd_sf"/>
</dbReference>
<dbReference type="InterPro" id="IPR039422">
    <property type="entry name" value="MarR/SlyA-like"/>
</dbReference>
<dbReference type="PRINTS" id="PR00598">
    <property type="entry name" value="HTHMARR"/>
</dbReference>
<proteinExistence type="predicted"/>
<dbReference type="Gene3D" id="1.10.10.10">
    <property type="entry name" value="Winged helix-like DNA-binding domain superfamily/Winged helix DNA-binding domain"/>
    <property type="match status" value="1"/>
</dbReference>
<dbReference type="PANTHER" id="PTHR33164">
    <property type="entry name" value="TRANSCRIPTIONAL REGULATOR, MARR FAMILY"/>
    <property type="match status" value="1"/>
</dbReference>
<feature type="domain" description="HTH marR-type" evidence="1">
    <location>
        <begin position="12"/>
        <end position="149"/>
    </location>
</feature>
<dbReference type="Pfam" id="PF12802">
    <property type="entry name" value="MarR_2"/>
    <property type="match status" value="1"/>
</dbReference>
<gene>
    <name evidence="2" type="ORF">GCM10010361_26940</name>
</gene>
<evidence type="ECO:0000313" key="2">
    <source>
        <dbReference type="EMBL" id="GAA0461712.1"/>
    </source>
</evidence>
<dbReference type="EMBL" id="BAAABY010000023">
    <property type="protein sequence ID" value="GAA0461712.1"/>
    <property type="molecule type" value="Genomic_DNA"/>
</dbReference>
<sequence>MDHTETPDREPIADLHAALSGLAYVMAGNRTHKRLRSESGVAVDRGSLALLRALAAAPAPLRMGELAEALMVRAPHVTREVRRLEDLGLVRTTPEPGDQRVRRAEVTDQGRDVVLRAEATGRQWLSDALRGFSEEELRTTAAVIDRIVAVYRN</sequence>
<dbReference type="SMART" id="SM00347">
    <property type="entry name" value="HTH_MARR"/>
    <property type="match status" value="1"/>
</dbReference>
<dbReference type="SUPFAM" id="SSF46785">
    <property type="entry name" value="Winged helix' DNA-binding domain"/>
    <property type="match status" value="1"/>
</dbReference>
<dbReference type="PROSITE" id="PS50995">
    <property type="entry name" value="HTH_MARR_2"/>
    <property type="match status" value="1"/>
</dbReference>
<name>A0ABN0ZXE9_9ACTN</name>
<organism evidence="2 3">
    <name type="scientific">Streptomyces olivaceiscleroticus</name>
    <dbReference type="NCBI Taxonomy" id="68245"/>
    <lineage>
        <taxon>Bacteria</taxon>
        <taxon>Bacillati</taxon>
        <taxon>Actinomycetota</taxon>
        <taxon>Actinomycetes</taxon>
        <taxon>Kitasatosporales</taxon>
        <taxon>Streptomycetaceae</taxon>
        <taxon>Streptomyces</taxon>
    </lineage>
</organism>